<dbReference type="EMBL" id="JACHJW010000001">
    <property type="protein sequence ID" value="MBB4961936.1"/>
    <property type="molecule type" value="Genomic_DNA"/>
</dbReference>
<dbReference type="InterPro" id="IPR036380">
    <property type="entry name" value="Isochorismatase-like_sf"/>
</dbReference>
<dbReference type="AlphaFoldDB" id="A0A7W7WS49"/>
<dbReference type="PANTHER" id="PTHR43540">
    <property type="entry name" value="PEROXYUREIDOACRYLATE/UREIDOACRYLATE AMIDOHYDROLASE-RELATED"/>
    <property type="match status" value="1"/>
</dbReference>
<keyword evidence="1" id="KW-0378">Hydrolase</keyword>
<accession>A0A7W7WS49</accession>
<dbReference type="PANTHER" id="PTHR43540:SF7">
    <property type="entry name" value="ISOCHORISMATASE FAMILY PROTEIN YECD"/>
    <property type="match status" value="1"/>
</dbReference>
<dbReference type="PRINTS" id="PR01398">
    <property type="entry name" value="ISCHRISMTASE"/>
</dbReference>
<gene>
    <name evidence="3" type="ORF">FHR38_005669</name>
</gene>
<evidence type="ECO:0000313" key="3">
    <source>
        <dbReference type="EMBL" id="MBB4961936.1"/>
    </source>
</evidence>
<evidence type="ECO:0000256" key="1">
    <source>
        <dbReference type="ARBA" id="ARBA00022801"/>
    </source>
</evidence>
<dbReference type="SUPFAM" id="SSF52499">
    <property type="entry name" value="Isochorismatase-like hydrolases"/>
    <property type="match status" value="1"/>
</dbReference>
<dbReference type="InterPro" id="IPR050272">
    <property type="entry name" value="Isochorismatase-like_hydrls"/>
</dbReference>
<protein>
    <submittedName>
        <fullName evidence="3">Nicotinamidase-related amidase</fullName>
    </submittedName>
</protein>
<reference evidence="3 4" key="1">
    <citation type="submission" date="2020-08" db="EMBL/GenBank/DDBJ databases">
        <title>Sequencing the genomes of 1000 actinobacteria strains.</title>
        <authorList>
            <person name="Klenk H.-P."/>
        </authorList>
    </citation>
    <scope>NUCLEOTIDE SEQUENCE [LARGE SCALE GENOMIC DNA]</scope>
    <source>
        <strain evidence="3 4">DSM 45886</strain>
    </source>
</reference>
<keyword evidence="4" id="KW-1185">Reference proteome</keyword>
<feature type="domain" description="Isochorismatase-like" evidence="2">
    <location>
        <begin position="11"/>
        <end position="151"/>
    </location>
</feature>
<dbReference type="Proteomes" id="UP000578819">
    <property type="component" value="Unassembled WGS sequence"/>
</dbReference>
<organism evidence="3 4">
    <name type="scientific">Micromonospora polyrhachis</name>
    <dbReference type="NCBI Taxonomy" id="1282883"/>
    <lineage>
        <taxon>Bacteria</taxon>
        <taxon>Bacillati</taxon>
        <taxon>Actinomycetota</taxon>
        <taxon>Actinomycetes</taxon>
        <taxon>Micromonosporales</taxon>
        <taxon>Micromonosporaceae</taxon>
        <taxon>Micromonospora</taxon>
    </lineage>
</organism>
<evidence type="ECO:0000313" key="4">
    <source>
        <dbReference type="Proteomes" id="UP000578819"/>
    </source>
</evidence>
<dbReference type="InterPro" id="IPR000868">
    <property type="entry name" value="Isochorismatase-like_dom"/>
</dbReference>
<proteinExistence type="predicted"/>
<dbReference type="Pfam" id="PF00857">
    <property type="entry name" value="Isochorismatase"/>
    <property type="match status" value="1"/>
</dbReference>
<name>A0A7W7WS49_9ACTN</name>
<comment type="caution">
    <text evidence="3">The sequence shown here is derived from an EMBL/GenBank/DDBJ whole genome shotgun (WGS) entry which is preliminary data.</text>
</comment>
<dbReference type="Gene3D" id="3.40.50.850">
    <property type="entry name" value="Isochorismatase-like"/>
    <property type="match status" value="1"/>
</dbReference>
<sequence>MPRIIALPTEPYSGTEVLTRCLTLATAVRAAGGLVVFVRVERPGVEEQPPGSELAPECAPESGDVQIVKHTLGAFHQTGLDDVLRSRGVQTVVLGGLVTNFGVESTGRVADEHDYSVVFVSDAMAGLHGHAHEFAVDYVFPRLGAVCTSDELLGVLG</sequence>
<dbReference type="GO" id="GO:0008908">
    <property type="term" value="F:isochorismatase activity"/>
    <property type="evidence" value="ECO:0007669"/>
    <property type="project" value="InterPro"/>
</dbReference>
<evidence type="ECO:0000259" key="2">
    <source>
        <dbReference type="Pfam" id="PF00857"/>
    </source>
</evidence>
<dbReference type="InterPro" id="IPR016291">
    <property type="entry name" value="Isochorismatase"/>
</dbReference>